<comment type="caution">
    <text evidence="2">The sequence shown here is derived from an EMBL/GenBank/DDBJ whole genome shotgun (WGS) entry which is preliminary data.</text>
</comment>
<accession>A0A8H7MZI0</accession>
<name>A0A8H7MZI0_BIOOC</name>
<dbReference type="EMBL" id="JADCTT010000009">
    <property type="protein sequence ID" value="KAF9748062.1"/>
    <property type="molecule type" value="Genomic_DNA"/>
</dbReference>
<keyword evidence="1" id="KW-0732">Signal</keyword>
<dbReference type="Proteomes" id="UP000616885">
    <property type="component" value="Unassembled WGS sequence"/>
</dbReference>
<sequence>MSANKPKKEGCEVCILTLIVLSIFLGKEADVVDTEMQGKAKVTCPVYVVGSEAWSAPKYPGVVSARSPPLDFPTHQPWIKTSGRSLDIIDQTRETIRSYYDGDPLDDKVVESLSPRPSYTSHEPGTSTISSFANKSLAACYANTIIPDVVINKATVILNSPESDTSAHPDASRPCPDSIAAPIIHPGYLDDLDDLDITDVASRQKLESFLELELVGPAIDPCDQYAALAAEIVERALIIPQLLSPVMQLGEIRDLGVAIPFHVSPDMNGHLLNGVDKLVAAFLYRILDNLRGLATESTSFDRMKLIRDATEHLALCPDEESGFVHRLIWASLRQEIFITMMNHEDTCLDIDEASLRALRSTSEDEEWTNRMFLQLISTVQHCFGDGKSSASYDKLVDSLASWVQQRPATFQPIFFQPARDGQTFPEIWFLNHFAAVASQYYLIARIMLIVHNPRMPRLGPAKRDAAKCRDDQVRSDVRIICGIAVSQQAVNPRYLGASIAIALAGDRSIDARERASFVEILASTQSRYGWSTVAV</sequence>
<evidence type="ECO:0000313" key="2">
    <source>
        <dbReference type="EMBL" id="KAF9748062.1"/>
    </source>
</evidence>
<feature type="chain" id="PRO_5034440199" description="ARCA protein" evidence="1">
    <location>
        <begin position="30"/>
        <end position="535"/>
    </location>
</feature>
<evidence type="ECO:0000313" key="3">
    <source>
        <dbReference type="Proteomes" id="UP000616885"/>
    </source>
</evidence>
<gene>
    <name evidence="2" type="ORF">IM811_017567</name>
</gene>
<reference evidence="2" key="1">
    <citation type="submission" date="2020-10" db="EMBL/GenBank/DDBJ databases">
        <title>High-Quality Genome Resource of Clonostachys rosea strain S41 by Oxford Nanopore Long-Read Sequencing.</title>
        <authorList>
            <person name="Wang H."/>
        </authorList>
    </citation>
    <scope>NUCLEOTIDE SEQUENCE</scope>
    <source>
        <strain evidence="2">S41</strain>
    </source>
</reference>
<proteinExistence type="predicted"/>
<dbReference type="AlphaFoldDB" id="A0A8H7MZI0"/>
<protein>
    <recommendedName>
        <fullName evidence="4">ARCA protein</fullName>
    </recommendedName>
</protein>
<evidence type="ECO:0000256" key="1">
    <source>
        <dbReference type="SAM" id="SignalP"/>
    </source>
</evidence>
<evidence type="ECO:0008006" key="4">
    <source>
        <dbReference type="Google" id="ProtNLM"/>
    </source>
</evidence>
<organism evidence="2 3">
    <name type="scientific">Bionectria ochroleuca</name>
    <name type="common">Gliocladium roseum</name>
    <dbReference type="NCBI Taxonomy" id="29856"/>
    <lineage>
        <taxon>Eukaryota</taxon>
        <taxon>Fungi</taxon>
        <taxon>Dikarya</taxon>
        <taxon>Ascomycota</taxon>
        <taxon>Pezizomycotina</taxon>
        <taxon>Sordariomycetes</taxon>
        <taxon>Hypocreomycetidae</taxon>
        <taxon>Hypocreales</taxon>
        <taxon>Bionectriaceae</taxon>
        <taxon>Clonostachys</taxon>
    </lineage>
</organism>
<feature type="signal peptide" evidence="1">
    <location>
        <begin position="1"/>
        <end position="29"/>
    </location>
</feature>